<dbReference type="EMBL" id="JAVXUP010001812">
    <property type="protein sequence ID" value="KAK3007908.1"/>
    <property type="molecule type" value="Genomic_DNA"/>
</dbReference>
<evidence type="ECO:0000313" key="1">
    <source>
        <dbReference type="EMBL" id="KAK3007908.1"/>
    </source>
</evidence>
<dbReference type="AlphaFoldDB" id="A0AA88VIS1"/>
<proteinExistence type="predicted"/>
<keyword evidence="2" id="KW-1185">Reference proteome</keyword>
<dbReference type="Proteomes" id="UP001188597">
    <property type="component" value="Unassembled WGS sequence"/>
</dbReference>
<dbReference type="Pfam" id="PF03321">
    <property type="entry name" value="GH3"/>
    <property type="match status" value="1"/>
</dbReference>
<organism evidence="1 2">
    <name type="scientific">Escallonia herrerae</name>
    <dbReference type="NCBI Taxonomy" id="1293975"/>
    <lineage>
        <taxon>Eukaryota</taxon>
        <taxon>Viridiplantae</taxon>
        <taxon>Streptophyta</taxon>
        <taxon>Embryophyta</taxon>
        <taxon>Tracheophyta</taxon>
        <taxon>Spermatophyta</taxon>
        <taxon>Magnoliopsida</taxon>
        <taxon>eudicotyledons</taxon>
        <taxon>Gunneridae</taxon>
        <taxon>Pentapetalae</taxon>
        <taxon>asterids</taxon>
        <taxon>campanulids</taxon>
        <taxon>Escalloniales</taxon>
        <taxon>Escalloniaceae</taxon>
        <taxon>Escallonia</taxon>
    </lineage>
</organism>
<accession>A0AA88VIS1</accession>
<comment type="caution">
    <text evidence="1">The sequence shown here is derived from an EMBL/GenBank/DDBJ whole genome shotgun (WGS) entry which is preliminary data.</text>
</comment>
<name>A0AA88VIS1_9ASTE</name>
<gene>
    <name evidence="1" type="ORF">RJ639_013053</name>
</gene>
<sequence>MAATAYCFHGSNFDPSHILPMCVSPKEVILVSDVQQQKNCHLPCGLRHCDLVDETQAPYAVGLTKMFNLLEFKWKRMLCRESASEEV</sequence>
<reference evidence="1" key="1">
    <citation type="submission" date="2022-12" db="EMBL/GenBank/DDBJ databases">
        <title>Draft genome assemblies for two species of Escallonia (Escalloniales).</title>
        <authorList>
            <person name="Chanderbali A."/>
            <person name="Dervinis C."/>
            <person name="Anghel I."/>
            <person name="Soltis D."/>
            <person name="Soltis P."/>
            <person name="Zapata F."/>
        </authorList>
    </citation>
    <scope>NUCLEOTIDE SEQUENCE</scope>
    <source>
        <strain evidence="1">UCBG64.0493</strain>
        <tissue evidence="1">Leaf</tissue>
    </source>
</reference>
<protein>
    <submittedName>
        <fullName evidence="1">Uncharacterized protein</fullName>
    </submittedName>
</protein>
<evidence type="ECO:0000313" key="2">
    <source>
        <dbReference type="Proteomes" id="UP001188597"/>
    </source>
</evidence>